<dbReference type="RefSeq" id="WP_045973166.1">
    <property type="nucleotide sequence ID" value="NZ_CAWMED010000001.1"/>
</dbReference>
<gene>
    <name evidence="2" type="ORF">LY16_02487</name>
    <name evidence="1" type="ORF">XDD1_3847</name>
</gene>
<reference evidence="1 3" key="1">
    <citation type="submission" date="2013-07" db="EMBL/GenBank/DDBJ databases">
        <authorList>
            <person name="Genoscope - CEA"/>
        </authorList>
    </citation>
    <scope>NUCLEOTIDE SEQUENCE [LARGE SCALE GENOMIC DNA]</scope>
    <source>
        <strain evidence="1">FRM16</strain>
        <strain evidence="3">FRM16 / DSM 17909</strain>
    </source>
</reference>
<reference evidence="2 4" key="2">
    <citation type="submission" date="2019-07" db="EMBL/GenBank/DDBJ databases">
        <title>Genomic Encyclopedia of Type Strains, Phase I: the one thousand microbial genomes (KMG-I) project.</title>
        <authorList>
            <person name="Kyrpides N."/>
        </authorList>
    </citation>
    <scope>NUCLEOTIDE SEQUENCE [LARGE SCALE GENOMIC DNA]</scope>
    <source>
        <strain evidence="2 4">DSM 17909</strain>
    </source>
</reference>
<protein>
    <recommendedName>
        <fullName evidence="5">NAD synthetase</fullName>
    </recommendedName>
</protein>
<sequence>MQFESLTSQLRNKFDESKLPSFQYARRLGSIRGGAADIDFQAIADALDCHRDFHSAGIIYSDGLFQHYLVRPSKRRRSQVASELTHIIIFDLNTEAVPTSPEVALKKTVSEPSLISEIGSTALSCGAALAFMVVEFSASVATPFTAGTSSVAVVLAYGGAVASSLQCGNGIYRVYQITNNGEEGIEHIAWLDSQDWYVATTTLLDITSLVSGSAALKEAYHTYKIMKSTSPRNASEWLKKMPRHERKRLTEEIIRHNNPGISNQAIKDAIRRGKYPKHYPTEEIRTTLRNHLINSLAAGSGLLGSGLTGSIRNPENILKSGNYFIGAIYSIVDEKPAGYIQHVY</sequence>
<evidence type="ECO:0000313" key="1">
    <source>
        <dbReference type="EMBL" id="CDG19532.1"/>
    </source>
</evidence>
<evidence type="ECO:0000313" key="2">
    <source>
        <dbReference type="EMBL" id="TYP02641.1"/>
    </source>
</evidence>
<dbReference type="Proteomes" id="UP000324170">
    <property type="component" value="Unassembled WGS sequence"/>
</dbReference>
<dbReference type="AlphaFoldDB" id="A0A068QWW9"/>
<dbReference type="STRING" id="351671.XDD1_3847"/>
<keyword evidence="4" id="KW-1185">Reference proteome</keyword>
<name>A0A068QWW9_9GAMM</name>
<accession>A0A068QWW9</accession>
<dbReference type="EMBL" id="VNHN01000043">
    <property type="protein sequence ID" value="TYP02641.1"/>
    <property type="molecule type" value="Genomic_DNA"/>
</dbReference>
<dbReference type="KEGG" id="xdo:XDD1_3847"/>
<organism evidence="1 3">
    <name type="scientific">Xenorhabdus doucetiae</name>
    <dbReference type="NCBI Taxonomy" id="351671"/>
    <lineage>
        <taxon>Bacteria</taxon>
        <taxon>Pseudomonadati</taxon>
        <taxon>Pseudomonadota</taxon>
        <taxon>Gammaproteobacteria</taxon>
        <taxon>Enterobacterales</taxon>
        <taxon>Morganellaceae</taxon>
        <taxon>Xenorhabdus</taxon>
    </lineage>
</organism>
<dbReference type="OrthoDB" id="6828104at2"/>
<evidence type="ECO:0000313" key="3">
    <source>
        <dbReference type="Proteomes" id="UP000032721"/>
    </source>
</evidence>
<dbReference type="HOGENOM" id="CLU_072578_0_0_6"/>
<evidence type="ECO:0008006" key="5">
    <source>
        <dbReference type="Google" id="ProtNLM"/>
    </source>
</evidence>
<evidence type="ECO:0000313" key="4">
    <source>
        <dbReference type="Proteomes" id="UP000324170"/>
    </source>
</evidence>
<proteinExistence type="predicted"/>
<dbReference type="Proteomes" id="UP000032721">
    <property type="component" value="Chromosome"/>
</dbReference>
<dbReference type="EMBL" id="FO704550">
    <property type="protein sequence ID" value="CDG19532.1"/>
    <property type="molecule type" value="Genomic_DNA"/>
</dbReference>